<organism evidence="1 2">
    <name type="scientific">Canavalia gladiata</name>
    <name type="common">Sword bean</name>
    <name type="synonym">Dolichos gladiatus</name>
    <dbReference type="NCBI Taxonomy" id="3824"/>
    <lineage>
        <taxon>Eukaryota</taxon>
        <taxon>Viridiplantae</taxon>
        <taxon>Streptophyta</taxon>
        <taxon>Embryophyta</taxon>
        <taxon>Tracheophyta</taxon>
        <taxon>Spermatophyta</taxon>
        <taxon>Magnoliopsida</taxon>
        <taxon>eudicotyledons</taxon>
        <taxon>Gunneridae</taxon>
        <taxon>Pentapetalae</taxon>
        <taxon>rosids</taxon>
        <taxon>fabids</taxon>
        <taxon>Fabales</taxon>
        <taxon>Fabaceae</taxon>
        <taxon>Papilionoideae</taxon>
        <taxon>50 kb inversion clade</taxon>
        <taxon>NPAAA clade</taxon>
        <taxon>indigoferoid/millettioid clade</taxon>
        <taxon>Phaseoleae</taxon>
        <taxon>Canavalia</taxon>
    </lineage>
</organism>
<name>A0AAN9KSM9_CANGL</name>
<dbReference type="EMBL" id="JAYMYQ010000007">
    <property type="protein sequence ID" value="KAK7321128.1"/>
    <property type="molecule type" value="Genomic_DNA"/>
</dbReference>
<gene>
    <name evidence="1" type="ORF">VNO77_31406</name>
</gene>
<sequence length="103" mass="11807">MTLQLWTLATRSCPFMPIVKEEVGVLCENYENNWMSISFSSDKRPLQIVHLLSKLVTPVNQVRLYYRGAMPQIHMCLEVLCPEWSHATIGPMPYVPKSVEGVQ</sequence>
<dbReference type="AlphaFoldDB" id="A0AAN9KSM9"/>
<evidence type="ECO:0000313" key="1">
    <source>
        <dbReference type="EMBL" id="KAK7321128.1"/>
    </source>
</evidence>
<protein>
    <submittedName>
        <fullName evidence="1">Uncharacterized protein</fullName>
    </submittedName>
</protein>
<dbReference type="Proteomes" id="UP001367508">
    <property type="component" value="Unassembled WGS sequence"/>
</dbReference>
<comment type="caution">
    <text evidence="1">The sequence shown here is derived from an EMBL/GenBank/DDBJ whole genome shotgun (WGS) entry which is preliminary data.</text>
</comment>
<reference evidence="1 2" key="1">
    <citation type="submission" date="2024-01" db="EMBL/GenBank/DDBJ databases">
        <title>The genomes of 5 underutilized Papilionoideae crops provide insights into root nodulation and disease resistanc.</title>
        <authorList>
            <person name="Jiang F."/>
        </authorList>
    </citation>
    <scope>NUCLEOTIDE SEQUENCE [LARGE SCALE GENOMIC DNA]</scope>
    <source>
        <strain evidence="1">LVBAO_FW01</strain>
        <tissue evidence="1">Leaves</tissue>
    </source>
</reference>
<accession>A0AAN9KSM9</accession>
<proteinExistence type="predicted"/>
<evidence type="ECO:0000313" key="2">
    <source>
        <dbReference type="Proteomes" id="UP001367508"/>
    </source>
</evidence>
<keyword evidence="2" id="KW-1185">Reference proteome</keyword>